<feature type="region of interest" description="Disordered" evidence="7">
    <location>
        <begin position="131"/>
        <end position="168"/>
    </location>
</feature>
<dbReference type="InterPro" id="IPR050568">
    <property type="entry name" value="Transcr_DNA_Rep_Reg"/>
</dbReference>
<dbReference type="PANTHER" id="PTHR10252">
    <property type="entry name" value="HISTONE-LIKE TRANSCRIPTION FACTOR CCAAT-RELATED"/>
    <property type="match status" value="1"/>
</dbReference>
<dbReference type="GO" id="GO:0000978">
    <property type="term" value="F:RNA polymerase II cis-regulatory region sequence-specific DNA binding"/>
    <property type="evidence" value="ECO:0007669"/>
    <property type="project" value="TreeGrafter"/>
</dbReference>
<evidence type="ECO:0000256" key="6">
    <source>
        <dbReference type="ARBA" id="ARBA00038129"/>
    </source>
</evidence>
<dbReference type="OrthoDB" id="1272441at2759"/>
<feature type="domain" description="Transcription factor CBF/NF-Y/archaeal histone" evidence="8">
    <location>
        <begin position="45"/>
        <end position="107"/>
    </location>
</feature>
<keyword evidence="3" id="KW-0238">DNA-binding</keyword>
<evidence type="ECO:0000256" key="7">
    <source>
        <dbReference type="SAM" id="MobiDB-lite"/>
    </source>
</evidence>
<dbReference type="FunFam" id="1.10.20.10:FF:000006">
    <property type="entry name" value="Nuclear transcription factor Y subunit gamma"/>
    <property type="match status" value="1"/>
</dbReference>
<protein>
    <recommendedName>
        <fullName evidence="8">Transcription factor CBF/NF-Y/archaeal histone domain-containing protein</fullName>
    </recommendedName>
</protein>
<feature type="compositionally biased region" description="Polar residues" evidence="7">
    <location>
        <begin position="156"/>
        <end position="165"/>
    </location>
</feature>
<dbReference type="EMBL" id="KN834814">
    <property type="protein sequence ID" value="KIK54586.1"/>
    <property type="molecule type" value="Genomic_DNA"/>
</dbReference>
<evidence type="ECO:0000313" key="9">
    <source>
        <dbReference type="EMBL" id="KIK54586.1"/>
    </source>
</evidence>
<evidence type="ECO:0000256" key="3">
    <source>
        <dbReference type="ARBA" id="ARBA00023125"/>
    </source>
</evidence>
<evidence type="ECO:0000259" key="8">
    <source>
        <dbReference type="Pfam" id="PF00808"/>
    </source>
</evidence>
<dbReference type="InterPro" id="IPR009072">
    <property type="entry name" value="Histone-fold"/>
</dbReference>
<evidence type="ECO:0000256" key="5">
    <source>
        <dbReference type="ARBA" id="ARBA00023242"/>
    </source>
</evidence>
<dbReference type="GO" id="GO:0046982">
    <property type="term" value="F:protein heterodimerization activity"/>
    <property type="evidence" value="ECO:0007669"/>
    <property type="project" value="InterPro"/>
</dbReference>
<evidence type="ECO:0000313" key="10">
    <source>
        <dbReference type="Proteomes" id="UP000053593"/>
    </source>
</evidence>
<dbReference type="Proteomes" id="UP000053593">
    <property type="component" value="Unassembled WGS sequence"/>
</dbReference>
<proteinExistence type="inferred from homology"/>
<dbReference type="HOGENOM" id="CLU_950129_0_0_1"/>
<reference evidence="9 10" key="1">
    <citation type="submission" date="2014-04" db="EMBL/GenBank/DDBJ databases">
        <title>Evolutionary Origins and Diversification of the Mycorrhizal Mutualists.</title>
        <authorList>
            <consortium name="DOE Joint Genome Institute"/>
            <consortium name="Mycorrhizal Genomics Consortium"/>
            <person name="Kohler A."/>
            <person name="Kuo A."/>
            <person name="Nagy L.G."/>
            <person name="Floudas D."/>
            <person name="Copeland A."/>
            <person name="Barry K.W."/>
            <person name="Cichocki N."/>
            <person name="Veneault-Fourrey C."/>
            <person name="LaButti K."/>
            <person name="Lindquist E.A."/>
            <person name="Lipzen A."/>
            <person name="Lundell T."/>
            <person name="Morin E."/>
            <person name="Murat C."/>
            <person name="Riley R."/>
            <person name="Ohm R."/>
            <person name="Sun H."/>
            <person name="Tunlid A."/>
            <person name="Henrissat B."/>
            <person name="Grigoriev I.V."/>
            <person name="Hibbett D.S."/>
            <person name="Martin F."/>
        </authorList>
    </citation>
    <scope>NUCLEOTIDE SEQUENCE [LARGE SCALE GENOMIC DNA]</scope>
    <source>
        <strain evidence="9 10">FD-317 M1</strain>
    </source>
</reference>
<evidence type="ECO:0000256" key="2">
    <source>
        <dbReference type="ARBA" id="ARBA00023015"/>
    </source>
</evidence>
<dbReference type="SUPFAM" id="SSF47113">
    <property type="entry name" value="Histone-fold"/>
    <property type="match status" value="1"/>
</dbReference>
<sequence>MAPTSSQQQPFVRAGEHLNEFLPVFWQRQIDAAEQESSDYRHPILPLARIKKVMKSDPDVKMIAADAPILFCKACEIFIEEITARAFIIADSNKRRTLSRSDIAAALSKSDQFDFLIDIVPRDLQRAGNVSVGAGTSRKNTGPSGPAATGIDAGAGTSNNTQDVQSYRDSETSVVGKSEIVEQASVVSVYHRQLNKPNLTAGFSPEFQCPFIDAGFVDTVFVIICTYTPVPNLYLILSMFCRIRSYLVLGRSYSALFTRWHSRKKEIPAIVFYLSTSVHCLKFLSPASWTTFF</sequence>
<dbReference type="Pfam" id="PF00808">
    <property type="entry name" value="CBFD_NFYB_HMF"/>
    <property type="match status" value="1"/>
</dbReference>
<dbReference type="InterPro" id="IPR003958">
    <property type="entry name" value="CBFA_NFYB_domain"/>
</dbReference>
<keyword evidence="10" id="KW-1185">Reference proteome</keyword>
<dbReference type="AlphaFoldDB" id="A0A0D0BII6"/>
<comment type="subcellular location">
    <subcellularLocation>
        <location evidence="1">Nucleus</location>
    </subcellularLocation>
</comment>
<accession>A0A0D0BII6</accession>
<name>A0A0D0BII6_9AGAR</name>
<keyword evidence="4" id="KW-0804">Transcription</keyword>
<keyword evidence="2" id="KW-0805">Transcription regulation</keyword>
<gene>
    <name evidence="9" type="ORF">GYMLUDRAFT_249313</name>
</gene>
<dbReference type="GO" id="GO:0001228">
    <property type="term" value="F:DNA-binding transcription activator activity, RNA polymerase II-specific"/>
    <property type="evidence" value="ECO:0007669"/>
    <property type="project" value="TreeGrafter"/>
</dbReference>
<dbReference type="PANTHER" id="PTHR10252:SF8">
    <property type="entry name" value="NUCLEAR TRANSCRIPTION FACTOR Y SUBUNIT GAMMA"/>
    <property type="match status" value="1"/>
</dbReference>
<evidence type="ECO:0000256" key="1">
    <source>
        <dbReference type="ARBA" id="ARBA00004123"/>
    </source>
</evidence>
<evidence type="ECO:0000256" key="4">
    <source>
        <dbReference type="ARBA" id="ARBA00023163"/>
    </source>
</evidence>
<organism evidence="9 10">
    <name type="scientific">Collybiopsis luxurians FD-317 M1</name>
    <dbReference type="NCBI Taxonomy" id="944289"/>
    <lineage>
        <taxon>Eukaryota</taxon>
        <taxon>Fungi</taxon>
        <taxon>Dikarya</taxon>
        <taxon>Basidiomycota</taxon>
        <taxon>Agaricomycotina</taxon>
        <taxon>Agaricomycetes</taxon>
        <taxon>Agaricomycetidae</taxon>
        <taxon>Agaricales</taxon>
        <taxon>Marasmiineae</taxon>
        <taxon>Omphalotaceae</taxon>
        <taxon>Collybiopsis</taxon>
        <taxon>Collybiopsis luxurians</taxon>
    </lineage>
</organism>
<dbReference type="Gene3D" id="1.10.20.10">
    <property type="entry name" value="Histone, subunit A"/>
    <property type="match status" value="1"/>
</dbReference>
<dbReference type="CDD" id="cd22908">
    <property type="entry name" value="HFD_NFYC-like"/>
    <property type="match status" value="1"/>
</dbReference>
<keyword evidence="5" id="KW-0539">Nucleus</keyword>
<dbReference type="GO" id="GO:0016602">
    <property type="term" value="C:CCAAT-binding factor complex"/>
    <property type="evidence" value="ECO:0007669"/>
    <property type="project" value="TreeGrafter"/>
</dbReference>
<comment type="similarity">
    <text evidence="6">Belongs to the NFYC/HAP5 subunit family.</text>
</comment>